<name>A0ABN0ABF7_AERVM</name>
<dbReference type="Proteomes" id="UP000003764">
    <property type="component" value="Unassembled WGS sequence"/>
</dbReference>
<accession>A0ABN0ABF7</accession>
<proteinExistence type="predicted"/>
<sequence>MVTALQKLDAKGVHVGFKGGLIYSNQNQSTNINETPFAR</sequence>
<protein>
    <submittedName>
        <fullName evidence="1">Uncharacterized protein</fullName>
    </submittedName>
</protein>
<organism evidence="1 2">
    <name type="scientific">Aerococcus viridans (strain ATCC 11563 / DSM 20340 / CCUG 4311 / JCM 20461 / NBRC 12219 / NCTC 8251 / M1)</name>
    <dbReference type="NCBI Taxonomy" id="655812"/>
    <lineage>
        <taxon>Bacteria</taxon>
        <taxon>Bacillati</taxon>
        <taxon>Bacillota</taxon>
        <taxon>Bacilli</taxon>
        <taxon>Lactobacillales</taxon>
        <taxon>Aerococcaceae</taxon>
        <taxon>Aerococcus</taxon>
    </lineage>
</organism>
<evidence type="ECO:0000313" key="2">
    <source>
        <dbReference type="Proteomes" id="UP000003764"/>
    </source>
</evidence>
<keyword evidence="2" id="KW-1185">Reference proteome</keyword>
<reference evidence="1 2" key="1">
    <citation type="submission" date="2010-04" db="EMBL/GenBank/DDBJ databases">
        <authorList>
            <person name="Muzny D."/>
            <person name="Qin X."/>
            <person name="Deng J."/>
            <person name="Jiang H."/>
            <person name="Liu Y."/>
            <person name="Qu J."/>
            <person name="Song X.-Z."/>
            <person name="Zhang L."/>
            <person name="Thornton R."/>
            <person name="Coyle M."/>
            <person name="Francisco L."/>
            <person name="Jackson L."/>
            <person name="Javaid M."/>
            <person name="Korchina V."/>
            <person name="Kovar C."/>
            <person name="Mata R."/>
            <person name="Mathew T."/>
            <person name="Ngo R."/>
            <person name="Nguyen L."/>
            <person name="Nguyen N."/>
            <person name="Okwuonu G."/>
            <person name="Ongeri F."/>
            <person name="Pham C."/>
            <person name="Simmons D."/>
            <person name="Wilczek-Boney K."/>
            <person name="Hale W."/>
            <person name="Jakkamsetti A."/>
            <person name="Pham P."/>
            <person name="Ruth R."/>
            <person name="San Lucas F."/>
            <person name="Warren J."/>
            <person name="Zhang J."/>
            <person name="Zhao Z."/>
            <person name="Zhou C."/>
            <person name="Zhu D."/>
            <person name="Lee S."/>
            <person name="Bess C."/>
            <person name="Blankenburg K."/>
            <person name="Forbes L."/>
            <person name="Fu Q."/>
            <person name="Gubbala S."/>
            <person name="Hirani K."/>
            <person name="Jayaseelan J.C."/>
            <person name="Lara F."/>
            <person name="Munidasa M."/>
            <person name="Palculict T."/>
            <person name="Patil S."/>
            <person name="Pu L.-L."/>
            <person name="Saada N."/>
            <person name="Tang L."/>
            <person name="Weissenberger G."/>
            <person name="Zhu Y."/>
            <person name="Hemphill L."/>
            <person name="Shang Y."/>
            <person name="Youmans B."/>
            <person name="Ayvaz T."/>
            <person name="Ross M."/>
            <person name="Santibanez J."/>
            <person name="Aqrawi P."/>
            <person name="Gross S."/>
            <person name="Joshi V."/>
            <person name="Fowler G."/>
            <person name="Nazareth L."/>
            <person name="Reid J."/>
            <person name="Worley K."/>
            <person name="Petrosino J."/>
            <person name="Highlander S."/>
            <person name="Gibbs R."/>
            <person name="Gibbs R."/>
        </authorList>
    </citation>
    <scope>NUCLEOTIDE SEQUENCE [LARGE SCALE GENOMIC DNA]</scope>
    <source>
        <strain evidence="1 2">ATCC 11563</strain>
    </source>
</reference>
<dbReference type="EMBL" id="ADNT01000007">
    <property type="protein sequence ID" value="EFG50575.1"/>
    <property type="molecule type" value="Genomic_DNA"/>
</dbReference>
<gene>
    <name evidence="1" type="ORF">HMPREF0061_0075</name>
</gene>
<comment type="caution">
    <text evidence="1">The sequence shown here is derived from an EMBL/GenBank/DDBJ whole genome shotgun (WGS) entry which is preliminary data.</text>
</comment>
<evidence type="ECO:0000313" key="1">
    <source>
        <dbReference type="EMBL" id="EFG50575.1"/>
    </source>
</evidence>